<gene>
    <name evidence="2" type="ORF">SAJA_08140</name>
</gene>
<dbReference type="PROSITE" id="PS00409">
    <property type="entry name" value="PROKAR_NTER_METHYL"/>
    <property type="match status" value="1"/>
</dbReference>
<dbReference type="RefSeq" id="WP_123658143.1">
    <property type="nucleotide sequence ID" value="NZ_AYKG01000022.1"/>
</dbReference>
<dbReference type="Pfam" id="PF07963">
    <property type="entry name" value="N_methyl"/>
    <property type="match status" value="1"/>
</dbReference>
<name>A0A423PS39_9GAMM</name>
<keyword evidence="3" id="KW-1185">Reference proteome</keyword>
<organism evidence="2 3">
    <name type="scientific">Salinisphaera japonica YTM-1</name>
    <dbReference type="NCBI Taxonomy" id="1209778"/>
    <lineage>
        <taxon>Bacteria</taxon>
        <taxon>Pseudomonadati</taxon>
        <taxon>Pseudomonadota</taxon>
        <taxon>Gammaproteobacteria</taxon>
        <taxon>Salinisphaerales</taxon>
        <taxon>Salinisphaeraceae</taxon>
        <taxon>Salinisphaera</taxon>
    </lineage>
</organism>
<dbReference type="InParanoid" id="A0A423PS39"/>
<keyword evidence="1" id="KW-0812">Transmembrane</keyword>
<keyword evidence="1" id="KW-0472">Membrane</keyword>
<dbReference type="InterPro" id="IPR032092">
    <property type="entry name" value="PilW"/>
</dbReference>
<proteinExistence type="predicted"/>
<dbReference type="InterPro" id="IPR012902">
    <property type="entry name" value="N_methyl_site"/>
</dbReference>
<dbReference type="AlphaFoldDB" id="A0A423PS39"/>
<keyword evidence="1" id="KW-1133">Transmembrane helix</keyword>
<comment type="caution">
    <text evidence="2">The sequence shown here is derived from an EMBL/GenBank/DDBJ whole genome shotgun (WGS) entry which is preliminary data.</text>
</comment>
<reference evidence="2 3" key="1">
    <citation type="submission" date="2013-10" db="EMBL/GenBank/DDBJ databases">
        <title>Salinisphaera japonica YTM-1 Genome Sequencing.</title>
        <authorList>
            <person name="Lai Q."/>
            <person name="Li C."/>
            <person name="Shao Z."/>
        </authorList>
    </citation>
    <scope>NUCLEOTIDE SEQUENCE [LARGE SCALE GENOMIC DNA]</scope>
    <source>
        <strain evidence="2 3">YTM-1</strain>
    </source>
</reference>
<dbReference type="OrthoDB" id="5296662at2"/>
<dbReference type="Proteomes" id="UP000285310">
    <property type="component" value="Unassembled WGS sequence"/>
</dbReference>
<evidence type="ECO:0008006" key="4">
    <source>
        <dbReference type="Google" id="ProtNLM"/>
    </source>
</evidence>
<dbReference type="GO" id="GO:0043683">
    <property type="term" value="P:type IV pilus assembly"/>
    <property type="evidence" value="ECO:0007669"/>
    <property type="project" value="InterPro"/>
</dbReference>
<evidence type="ECO:0000256" key="1">
    <source>
        <dbReference type="SAM" id="Phobius"/>
    </source>
</evidence>
<evidence type="ECO:0000313" key="3">
    <source>
        <dbReference type="Proteomes" id="UP000285310"/>
    </source>
</evidence>
<dbReference type="EMBL" id="AYKG01000022">
    <property type="protein sequence ID" value="ROO28407.1"/>
    <property type="molecule type" value="Genomic_DNA"/>
</dbReference>
<dbReference type="Pfam" id="PF16074">
    <property type="entry name" value="PilW"/>
    <property type="match status" value="1"/>
</dbReference>
<accession>A0A423PS39</accession>
<feature type="transmembrane region" description="Helical" evidence="1">
    <location>
        <begin position="12"/>
        <end position="34"/>
    </location>
</feature>
<protein>
    <recommendedName>
        <fullName evidence="4">Pilus assembly protein PilW</fullName>
    </recommendedName>
</protein>
<sequence length="254" mass="27675">MSSPHAAQHGFSLVELMVTLAVGLFLLVGVLQILQANRESFEAQRGTAHLEENARLAVFVLEHGIAHAGYHVTLDSQPFTASNALAPTLAQDAVIGGQANVQNHNDQLRIRFQAAGGVKNCRGQDIGTPGAPAMADFEFYISDQNALLCHQAGSDRQPVIDNVDRFEVRYGIGGPNRADGVVYYTAEPSADARTRIKSVRIQLLLHSDPESGDRALPVPTAQRYDLMDGSVFEITDRRARLLIDRTIALKNRLP</sequence>
<dbReference type="NCBIfam" id="TIGR02532">
    <property type="entry name" value="IV_pilin_GFxxxE"/>
    <property type="match status" value="1"/>
</dbReference>
<evidence type="ECO:0000313" key="2">
    <source>
        <dbReference type="EMBL" id="ROO28407.1"/>
    </source>
</evidence>